<evidence type="ECO:0000313" key="3">
    <source>
        <dbReference type="EMBL" id="KTD63989.1"/>
    </source>
</evidence>
<comment type="caution">
    <text evidence="3">The sequence shown here is derived from an EMBL/GenBank/DDBJ whole genome shotgun (WGS) entry which is preliminary data.</text>
</comment>
<feature type="transmembrane region" description="Helical" evidence="2">
    <location>
        <begin position="170"/>
        <end position="194"/>
    </location>
</feature>
<dbReference type="STRING" id="452.Lspi_1508"/>
<evidence type="ECO:0000313" key="4">
    <source>
        <dbReference type="Proteomes" id="UP000054877"/>
    </source>
</evidence>
<keyword evidence="4" id="KW-1185">Reference proteome</keyword>
<keyword evidence="2" id="KW-0472">Membrane</keyword>
<feature type="region of interest" description="Disordered" evidence="1">
    <location>
        <begin position="255"/>
        <end position="275"/>
    </location>
</feature>
<dbReference type="RefSeq" id="WP_058483429.1">
    <property type="nucleotide sequence ID" value="NZ_CAAAII010000001.1"/>
</dbReference>
<dbReference type="PATRIC" id="fig|452.5.peg.1665"/>
<dbReference type="Proteomes" id="UP000054877">
    <property type="component" value="Unassembled WGS sequence"/>
</dbReference>
<dbReference type="AlphaFoldDB" id="A0A0W0Z4D5"/>
<name>A0A0W0Z4D5_LEGSP</name>
<protein>
    <submittedName>
        <fullName evidence="3">CD20-like family protein</fullName>
    </submittedName>
</protein>
<evidence type="ECO:0000256" key="2">
    <source>
        <dbReference type="SAM" id="Phobius"/>
    </source>
</evidence>
<keyword evidence="2" id="KW-1133">Transmembrane helix</keyword>
<organism evidence="3 4">
    <name type="scientific">Legionella spiritensis</name>
    <dbReference type="NCBI Taxonomy" id="452"/>
    <lineage>
        <taxon>Bacteria</taxon>
        <taxon>Pseudomonadati</taxon>
        <taxon>Pseudomonadota</taxon>
        <taxon>Gammaproteobacteria</taxon>
        <taxon>Legionellales</taxon>
        <taxon>Legionellaceae</taxon>
        <taxon>Legionella</taxon>
    </lineage>
</organism>
<dbReference type="OrthoDB" id="5651454at2"/>
<evidence type="ECO:0000256" key="1">
    <source>
        <dbReference type="SAM" id="MobiDB-lite"/>
    </source>
</evidence>
<sequence>MSHTKRLDKATSILFLGGFFFSKLQNTPLLLLSVLFNLISLSLYLTGYILWYIASHLYPNYPQKEECWYGFTQFKNQYKISAMLGTAAILLCLLAIPFPLLMLPASLLFAVSNTIWCIAEYHKMKQPPSYDKDYSSEKQSVYMRYALLSTGISILTVTAAILSLCFPPVALPLMITTTIISFLLNLIAIDTWLACQLETYKPDRAISSSGIMLEQLEARPDLQRAPDSDLSIEQTNPEMFTLLTPKRQKEWINAPQHPVNSDGIPFSSPLSTSFR</sequence>
<accession>A0A0W0Z4D5</accession>
<dbReference type="EMBL" id="LNYX01000014">
    <property type="protein sequence ID" value="KTD63989.1"/>
    <property type="molecule type" value="Genomic_DNA"/>
</dbReference>
<gene>
    <name evidence="3" type="ORF">Lspi_1508</name>
</gene>
<reference evidence="3 4" key="1">
    <citation type="submission" date="2015-11" db="EMBL/GenBank/DDBJ databases">
        <title>Genomic analysis of 38 Legionella species identifies large and diverse effector repertoires.</title>
        <authorList>
            <person name="Burstein D."/>
            <person name="Amaro F."/>
            <person name="Zusman T."/>
            <person name="Lifshitz Z."/>
            <person name="Cohen O."/>
            <person name="Gilbert J.A."/>
            <person name="Pupko T."/>
            <person name="Shuman H.A."/>
            <person name="Segal G."/>
        </authorList>
    </citation>
    <scope>NUCLEOTIDE SEQUENCE [LARGE SCALE GENOMIC DNA]</scope>
    <source>
        <strain evidence="3 4">Mt.St.Helens-9</strain>
    </source>
</reference>
<keyword evidence="2" id="KW-0812">Transmembrane</keyword>
<feature type="transmembrane region" description="Helical" evidence="2">
    <location>
        <begin position="142"/>
        <end position="164"/>
    </location>
</feature>
<feature type="transmembrane region" description="Helical" evidence="2">
    <location>
        <begin position="36"/>
        <end position="58"/>
    </location>
</feature>
<proteinExistence type="predicted"/>